<evidence type="ECO:0000313" key="1">
    <source>
        <dbReference type="EMBL" id="ODS31713.1"/>
    </source>
</evidence>
<accession>A0A1E3X7V7</accession>
<organism evidence="1 2">
    <name type="scientific">Candidatus Scalindua rubra</name>
    <dbReference type="NCBI Taxonomy" id="1872076"/>
    <lineage>
        <taxon>Bacteria</taxon>
        <taxon>Pseudomonadati</taxon>
        <taxon>Planctomycetota</taxon>
        <taxon>Candidatus Brocadiia</taxon>
        <taxon>Candidatus Brocadiales</taxon>
        <taxon>Candidatus Scalinduaceae</taxon>
        <taxon>Candidatus Scalindua</taxon>
    </lineage>
</organism>
<protein>
    <submittedName>
        <fullName evidence="1">Uncharacterized protein</fullName>
    </submittedName>
</protein>
<proteinExistence type="predicted"/>
<comment type="caution">
    <text evidence="1">The sequence shown here is derived from an EMBL/GenBank/DDBJ whole genome shotgun (WGS) entry which is preliminary data.</text>
</comment>
<dbReference type="EMBL" id="MAYW01000099">
    <property type="protein sequence ID" value="ODS31713.1"/>
    <property type="molecule type" value="Genomic_DNA"/>
</dbReference>
<sequence>MKYRNAVNSETLNRYFGYFDFSKFVTVTANNMFIEGLLYEYLSHEQIETLQQITSYISSGGETYINDQIKFNKKAFIKETAIGDVDYHEGKLKDYKKSLNDIMISLKSRI</sequence>
<name>A0A1E3X7V7_9BACT</name>
<dbReference type="AlphaFoldDB" id="A0A1E3X7V7"/>
<gene>
    <name evidence="1" type="ORF">SCARUB_03176</name>
</gene>
<dbReference type="Proteomes" id="UP000094056">
    <property type="component" value="Unassembled WGS sequence"/>
</dbReference>
<reference evidence="1 2" key="1">
    <citation type="submission" date="2016-07" db="EMBL/GenBank/DDBJ databases">
        <title>Draft genome of Scalindua rubra, obtained from a brine-seawater interface in the Red Sea, sheds light on salt adaptation in anammox bacteria.</title>
        <authorList>
            <person name="Speth D.R."/>
            <person name="Lagkouvardos I."/>
            <person name="Wang Y."/>
            <person name="Qian P.-Y."/>
            <person name="Dutilh B.E."/>
            <person name="Jetten M.S."/>
        </authorList>
    </citation>
    <scope>NUCLEOTIDE SEQUENCE [LARGE SCALE GENOMIC DNA]</scope>
    <source>
        <strain evidence="1">BSI-1</strain>
    </source>
</reference>
<evidence type="ECO:0000313" key="2">
    <source>
        <dbReference type="Proteomes" id="UP000094056"/>
    </source>
</evidence>